<dbReference type="EMBL" id="JADEYS010000002">
    <property type="protein sequence ID" value="MBE9396345.1"/>
    <property type="molecule type" value="Genomic_DNA"/>
</dbReference>
<dbReference type="InterPro" id="IPR012127">
    <property type="entry name" value="Cyt_c_prime"/>
</dbReference>
<dbReference type="RefSeq" id="WP_193951888.1">
    <property type="nucleotide sequence ID" value="NZ_JADEYS010000002.1"/>
</dbReference>
<keyword evidence="8" id="KW-0732">Signal</keyword>
<name>A0A8J7FS16_9GAMM</name>
<feature type="binding site" description="axial binding residue" evidence="6">
    <location>
        <position position="150"/>
    </location>
    <ligand>
        <name>heme c</name>
        <dbReference type="ChEBI" id="CHEBI:61717"/>
    </ligand>
    <ligandPart>
        <name>Fe</name>
        <dbReference type="ChEBI" id="CHEBI:18248"/>
    </ligandPart>
</feature>
<evidence type="ECO:0000256" key="1">
    <source>
        <dbReference type="ARBA" id="ARBA00022448"/>
    </source>
</evidence>
<dbReference type="InterPro" id="IPR002321">
    <property type="entry name" value="Cyt_c_II"/>
</dbReference>
<dbReference type="GO" id="GO:0042597">
    <property type="term" value="C:periplasmic space"/>
    <property type="evidence" value="ECO:0007669"/>
    <property type="project" value="InterPro"/>
</dbReference>
<comment type="caution">
    <text evidence="9">The sequence shown here is derived from an EMBL/GenBank/DDBJ whole genome shotgun (WGS) entry which is preliminary data.</text>
</comment>
<keyword evidence="10" id="KW-1185">Reference proteome</keyword>
<evidence type="ECO:0000256" key="6">
    <source>
        <dbReference type="PIRSR" id="PIRSR000027-1"/>
    </source>
</evidence>
<feature type="chain" id="PRO_5035180653" evidence="8">
    <location>
        <begin position="24"/>
        <end position="156"/>
    </location>
</feature>
<dbReference type="PROSITE" id="PS51009">
    <property type="entry name" value="CYTCII"/>
    <property type="match status" value="1"/>
</dbReference>
<evidence type="ECO:0000256" key="3">
    <source>
        <dbReference type="ARBA" id="ARBA00022723"/>
    </source>
</evidence>
<keyword evidence="2 7" id="KW-0349">Heme</keyword>
<dbReference type="PRINTS" id="PR00608">
    <property type="entry name" value="CYTCHROMECII"/>
</dbReference>
<accession>A0A8J7FS16</accession>
<dbReference type="PIRSF" id="PIRSF000027">
    <property type="entry name" value="Cytc_c_prime"/>
    <property type="match status" value="1"/>
</dbReference>
<keyword evidence="5 6" id="KW-0408">Iron</keyword>
<gene>
    <name evidence="9" type="ORF">IOQ59_03625</name>
</gene>
<evidence type="ECO:0000256" key="5">
    <source>
        <dbReference type="ARBA" id="ARBA00023004"/>
    </source>
</evidence>
<organism evidence="9 10">
    <name type="scientific">Pontibacterium sinense</name>
    <dbReference type="NCBI Taxonomy" id="2781979"/>
    <lineage>
        <taxon>Bacteria</taxon>
        <taxon>Pseudomonadati</taxon>
        <taxon>Pseudomonadota</taxon>
        <taxon>Gammaproteobacteria</taxon>
        <taxon>Oceanospirillales</taxon>
        <taxon>Oceanospirillaceae</taxon>
        <taxon>Pontibacterium</taxon>
    </lineage>
</organism>
<dbReference type="SUPFAM" id="SSF47175">
    <property type="entry name" value="Cytochromes"/>
    <property type="match status" value="1"/>
</dbReference>
<keyword evidence="1" id="KW-0813">Transport</keyword>
<proteinExistence type="predicted"/>
<evidence type="ECO:0000256" key="4">
    <source>
        <dbReference type="ARBA" id="ARBA00022982"/>
    </source>
</evidence>
<evidence type="ECO:0000256" key="7">
    <source>
        <dbReference type="PIRSR" id="PIRSR000027-2"/>
    </source>
</evidence>
<dbReference type="GO" id="GO:0022900">
    <property type="term" value="P:electron transport chain"/>
    <property type="evidence" value="ECO:0007669"/>
    <property type="project" value="InterPro"/>
</dbReference>
<keyword evidence="3 6" id="KW-0479">Metal-binding</keyword>
<feature type="binding site" description="covalent" evidence="7">
    <location>
        <position position="149"/>
    </location>
    <ligand>
        <name>heme c</name>
        <dbReference type="ChEBI" id="CHEBI:61717"/>
    </ligand>
</feature>
<dbReference type="Proteomes" id="UP000640333">
    <property type="component" value="Unassembled WGS sequence"/>
</dbReference>
<dbReference type="Pfam" id="PF01322">
    <property type="entry name" value="Cytochrom_C_2"/>
    <property type="match status" value="1"/>
</dbReference>
<reference evidence="9" key="1">
    <citation type="submission" date="2020-10" db="EMBL/GenBank/DDBJ databases">
        <title>Bacterium isolated from coastal waters sediment.</title>
        <authorList>
            <person name="Chen R.-J."/>
            <person name="Lu D.-C."/>
            <person name="Zhu K.-L."/>
            <person name="Du Z.-J."/>
        </authorList>
    </citation>
    <scope>NUCLEOTIDE SEQUENCE</scope>
    <source>
        <strain evidence="9">N1Y112</strain>
    </source>
</reference>
<sequence>MKGLVKAVTTISLAALVAMPAMAEAPFEKEIEARKAHMQVVKYNMGILGAMAKGKREYNAELADAVAKNLYSAAAMNNMTMWPKGSDNSVEGLEELTKSKPEMWADDSEVGDKHMAWVEASENMSAAAGQGLGSLKEAMGPLGKSCKGCHKAYKAK</sequence>
<evidence type="ECO:0000256" key="8">
    <source>
        <dbReference type="SAM" id="SignalP"/>
    </source>
</evidence>
<evidence type="ECO:0000313" key="9">
    <source>
        <dbReference type="EMBL" id="MBE9396345.1"/>
    </source>
</evidence>
<dbReference type="GO" id="GO:0020037">
    <property type="term" value="F:heme binding"/>
    <property type="evidence" value="ECO:0007669"/>
    <property type="project" value="InterPro"/>
</dbReference>
<dbReference type="InterPro" id="IPR010980">
    <property type="entry name" value="Cyt_c/b562"/>
</dbReference>
<feature type="signal peptide" evidence="8">
    <location>
        <begin position="1"/>
        <end position="23"/>
    </location>
</feature>
<keyword evidence="4" id="KW-0249">Electron transport</keyword>
<dbReference type="GO" id="GO:0009055">
    <property type="term" value="F:electron transfer activity"/>
    <property type="evidence" value="ECO:0007669"/>
    <property type="project" value="InterPro"/>
</dbReference>
<evidence type="ECO:0000313" key="10">
    <source>
        <dbReference type="Proteomes" id="UP000640333"/>
    </source>
</evidence>
<dbReference type="GO" id="GO:0005506">
    <property type="term" value="F:iron ion binding"/>
    <property type="evidence" value="ECO:0007669"/>
    <property type="project" value="InterPro"/>
</dbReference>
<protein>
    <submittedName>
        <fullName evidence="9">Cytochrome c</fullName>
    </submittedName>
</protein>
<feature type="binding site" description="covalent" evidence="7">
    <location>
        <position position="146"/>
    </location>
    <ligand>
        <name>heme c</name>
        <dbReference type="ChEBI" id="CHEBI:61717"/>
    </ligand>
</feature>
<dbReference type="AlphaFoldDB" id="A0A8J7FS16"/>
<dbReference type="Gene3D" id="1.20.120.10">
    <property type="entry name" value="Cytochrome c/b562"/>
    <property type="match status" value="1"/>
</dbReference>
<evidence type="ECO:0000256" key="2">
    <source>
        <dbReference type="ARBA" id="ARBA00022617"/>
    </source>
</evidence>
<dbReference type="InterPro" id="IPR015984">
    <property type="entry name" value="Cyt_c_prime_subgr"/>
</dbReference>
<comment type="PTM">
    <text evidence="7">Binds 1 heme group per subunit.</text>
</comment>